<reference evidence="2" key="1">
    <citation type="submission" date="2024-01" db="EMBL/GenBank/DDBJ databases">
        <title>The first autotrophic representatives of the genus Thermodesulfovibrio.</title>
        <authorList>
            <person name="Maltseva A.I."/>
            <person name="Elcheninov A.G."/>
            <person name="Kublanov I.V."/>
            <person name="Lebedinsky A.V."/>
            <person name="Frolov E.N."/>
        </authorList>
    </citation>
    <scope>NUCLEOTIDE SEQUENCE</scope>
    <source>
        <strain evidence="2">3907-1M</strain>
    </source>
</reference>
<dbReference type="KEGG" id="taut:V4D30_00895"/>
<accession>A0AAU8GZ27</accession>
<evidence type="ECO:0000313" key="2">
    <source>
        <dbReference type="EMBL" id="XCH46850.1"/>
    </source>
</evidence>
<proteinExistence type="predicted"/>
<feature type="domain" description="Helix-turn-helix" evidence="1">
    <location>
        <begin position="13"/>
        <end position="61"/>
    </location>
</feature>
<name>A0AAU8GZ27_9BACT</name>
<sequence length="68" mass="8260">MGREEKKLEKILITTKEAMELLGIKSRTLLNWYMEKHNLPYIKIGHFLRFPLEELKKWKEKKFEKIAA</sequence>
<gene>
    <name evidence="2" type="ORF">V4D30_00895</name>
</gene>
<dbReference type="AlphaFoldDB" id="A0AAU8GZ27"/>
<dbReference type="InterPro" id="IPR010093">
    <property type="entry name" value="SinI_DNA-bd"/>
</dbReference>
<organism evidence="2">
    <name type="scientific">Thermodesulfovibrio autotrophicus</name>
    <dbReference type="NCBI Taxonomy" id="3118333"/>
    <lineage>
        <taxon>Bacteria</taxon>
        <taxon>Pseudomonadati</taxon>
        <taxon>Nitrospirota</taxon>
        <taxon>Thermodesulfovibrionia</taxon>
        <taxon>Thermodesulfovibrionales</taxon>
        <taxon>Thermodesulfovibrionaceae</taxon>
        <taxon>Thermodesulfovibrio</taxon>
    </lineage>
</organism>
<dbReference type="RefSeq" id="WP_353684373.1">
    <property type="nucleotide sequence ID" value="NZ_CP144373.1"/>
</dbReference>
<protein>
    <submittedName>
        <fullName evidence="2">Helix-turn-helix domain-containing protein</fullName>
    </submittedName>
</protein>
<dbReference type="SUPFAM" id="SSF46955">
    <property type="entry name" value="Putative DNA-binding domain"/>
    <property type="match status" value="1"/>
</dbReference>
<dbReference type="GO" id="GO:0003677">
    <property type="term" value="F:DNA binding"/>
    <property type="evidence" value="ECO:0007669"/>
    <property type="project" value="InterPro"/>
</dbReference>
<evidence type="ECO:0000259" key="1">
    <source>
        <dbReference type="Pfam" id="PF12728"/>
    </source>
</evidence>
<dbReference type="NCBIfam" id="TIGR01764">
    <property type="entry name" value="excise"/>
    <property type="match status" value="1"/>
</dbReference>
<dbReference type="InterPro" id="IPR041657">
    <property type="entry name" value="HTH_17"/>
</dbReference>
<dbReference type="InterPro" id="IPR009061">
    <property type="entry name" value="DNA-bd_dom_put_sf"/>
</dbReference>
<dbReference type="EMBL" id="CP144373">
    <property type="protein sequence ID" value="XCH46850.1"/>
    <property type="molecule type" value="Genomic_DNA"/>
</dbReference>
<dbReference type="Pfam" id="PF12728">
    <property type="entry name" value="HTH_17"/>
    <property type="match status" value="1"/>
</dbReference>